<dbReference type="Proteomes" id="UP000001660">
    <property type="component" value="Chromosome"/>
</dbReference>
<evidence type="ECO:0000259" key="1">
    <source>
        <dbReference type="Pfam" id="PF13480"/>
    </source>
</evidence>
<dbReference type="EMBL" id="FP929003">
    <property type="protein sequence ID" value="CBK42394.1"/>
    <property type="molecule type" value="Genomic_DNA"/>
</dbReference>
<feature type="domain" description="BioF2-like acetyltransferase" evidence="1">
    <location>
        <begin position="155"/>
        <end position="285"/>
    </location>
</feature>
<dbReference type="InterPro" id="IPR038740">
    <property type="entry name" value="BioF2-like_GNAT_dom"/>
</dbReference>
<dbReference type="InterPro" id="IPR050644">
    <property type="entry name" value="PG_Glycine_Bridge_Synth"/>
</dbReference>
<protein>
    <recommendedName>
        <fullName evidence="1">BioF2-like acetyltransferase domain-containing protein</fullName>
    </recommendedName>
</protein>
<dbReference type="AlphaFoldDB" id="D8PGK7"/>
<keyword evidence="3" id="KW-1185">Reference proteome</keyword>
<name>D8PGK7_9BACT</name>
<dbReference type="SUPFAM" id="SSF55729">
    <property type="entry name" value="Acyl-CoA N-acyltransferases (Nat)"/>
    <property type="match status" value="1"/>
</dbReference>
<dbReference type="HOGENOM" id="CLU_055609_0_0_0"/>
<evidence type="ECO:0000313" key="2">
    <source>
        <dbReference type="EMBL" id="CBK42394.1"/>
    </source>
</evidence>
<dbReference type="PANTHER" id="PTHR36174">
    <property type="entry name" value="LIPID II:GLYCINE GLYCYLTRANSFERASE"/>
    <property type="match status" value="1"/>
</dbReference>
<evidence type="ECO:0000313" key="3">
    <source>
        <dbReference type="Proteomes" id="UP000001660"/>
    </source>
</evidence>
<reference evidence="2 3" key="1">
    <citation type="journal article" date="2010" name="Proc. Natl. Acad. Sci. U.S.A.">
        <title>A Nitrospira metagenome illuminates the physiology and evolution of globally important nitrite-oxidizing bacteria.</title>
        <authorList>
            <person name="Lucker S."/>
            <person name="Wagner M."/>
            <person name="Maixner F."/>
            <person name="Pelletier E."/>
            <person name="Koch H."/>
            <person name="Vacherie B."/>
            <person name="Rattei T."/>
            <person name="Sinninghe Damste J."/>
            <person name="Spieck E."/>
            <person name="Le Paslier D."/>
            <person name="Daims H."/>
        </authorList>
    </citation>
    <scope>NUCLEOTIDE SEQUENCE [LARGE SCALE GENOMIC DNA]</scope>
</reference>
<dbReference type="KEGG" id="nde:NIDE2688"/>
<dbReference type="PANTHER" id="PTHR36174:SF1">
    <property type="entry name" value="LIPID II:GLYCINE GLYCYLTRANSFERASE"/>
    <property type="match status" value="1"/>
</dbReference>
<sequence>MHAEFISPDDPRWQRYLESNWHDFYHLPDYVKLCAYHEGGIPIAFYAQYRGASFLVPLIIRPLPESLNASPGWCDCVSPYGYSTPLVAPTQEQLPAFIEAFVALAKERNMVAAFFRLHPFSELNKGDLCRFGQLVHHGPTIYLDLSLTEDEFWKQVRRNHKQNYQRLVQDGFDVSVDDWGRLGEFASLYRATMQRVGAVTCLYSEQYFTDLKTILGPAMHLCCVRSPSGSVVAGGIFVEMGGLVHYHLSATATEYLRLGPNKLIIPFMRAWAQERLNRVLHLGGGVGGAYDSLFHFKAGFSDARADFYSYRLIVDQSRYENLSQVAATQAGGDHSIPTNFFPAYRRAVPHAPHLPPVPAASVVTSEPGVDA</sequence>
<dbReference type="STRING" id="330214.NIDE2688"/>
<dbReference type="eggNOG" id="COG2348">
    <property type="taxonomic scope" value="Bacteria"/>
</dbReference>
<gene>
    <name evidence="2" type="ORF">NIDE2688</name>
</gene>
<dbReference type="InterPro" id="IPR016181">
    <property type="entry name" value="Acyl_CoA_acyltransferase"/>
</dbReference>
<dbReference type="Gene3D" id="3.40.630.30">
    <property type="match status" value="1"/>
</dbReference>
<proteinExistence type="predicted"/>
<dbReference type="Pfam" id="PF13480">
    <property type="entry name" value="Acetyltransf_6"/>
    <property type="match status" value="1"/>
</dbReference>
<accession>D8PGK7</accession>
<organism evidence="2 3">
    <name type="scientific">Nitrospira defluvii</name>
    <dbReference type="NCBI Taxonomy" id="330214"/>
    <lineage>
        <taxon>Bacteria</taxon>
        <taxon>Pseudomonadati</taxon>
        <taxon>Nitrospirota</taxon>
        <taxon>Nitrospiria</taxon>
        <taxon>Nitrospirales</taxon>
        <taxon>Nitrospiraceae</taxon>
        <taxon>Nitrospira</taxon>
    </lineage>
</organism>